<proteinExistence type="predicted"/>
<dbReference type="Proteomes" id="UP000594014">
    <property type="component" value="Chromosome"/>
</dbReference>
<evidence type="ECO:0000313" key="2">
    <source>
        <dbReference type="Proteomes" id="UP000594014"/>
    </source>
</evidence>
<accession>A0ACD1A8A4</accession>
<organism evidence="1 2">
    <name type="scientific">Anoxybacterium hadale</name>
    <dbReference type="NCBI Taxonomy" id="3408580"/>
    <lineage>
        <taxon>Bacteria</taxon>
        <taxon>Bacillati</taxon>
        <taxon>Bacillota</taxon>
        <taxon>Clostridia</taxon>
        <taxon>Peptostreptococcales</taxon>
        <taxon>Anaerovoracaceae</taxon>
        <taxon>Anoxybacterium</taxon>
    </lineage>
</organism>
<dbReference type="EMBL" id="CP042469">
    <property type="protein sequence ID" value="QOX62678.1"/>
    <property type="molecule type" value="Genomic_DNA"/>
</dbReference>
<name>A0ACD1A8A4_9FIRM</name>
<protein>
    <submittedName>
        <fullName evidence="1">Translation initiation factor IF-3</fullName>
    </submittedName>
</protein>
<reference evidence="1" key="1">
    <citation type="submission" date="2019-08" db="EMBL/GenBank/DDBJ databases">
        <title>Genome sequence of Clostridiales bacterium MT110.</title>
        <authorList>
            <person name="Cao J."/>
        </authorList>
    </citation>
    <scope>NUCLEOTIDE SEQUENCE</scope>
    <source>
        <strain evidence="1">MT110</strain>
    </source>
</reference>
<keyword evidence="2" id="KW-1185">Reference proteome</keyword>
<gene>
    <name evidence="1" type="ORF">FRZ06_04605</name>
</gene>
<keyword evidence="1" id="KW-0648">Protein biosynthesis</keyword>
<keyword evidence="1" id="KW-0396">Initiation factor</keyword>
<sequence>MFLEVFNIRNKKDDLQINNEITDKEVRLLDVDGSMLGVVPLAEAMKLAGDKDLDLVKISPNAVPPVCKIADYNKTVYEKAKKDKEAKKAQKVVELKEIRLSVNIEEHDLEVKVKNAHKFLSEGNKVKASLRFRGRQQKYTNDGNDVMSRFAEALSEIGSVEKAPLQEGRTMFMIIGPKKHD</sequence>
<evidence type="ECO:0000313" key="1">
    <source>
        <dbReference type="EMBL" id="QOX62678.1"/>
    </source>
</evidence>